<gene>
    <name evidence="2" type="ORF">ACFQGH_11555</name>
</gene>
<evidence type="ECO:0000313" key="2">
    <source>
        <dbReference type="EMBL" id="MFC6905829.1"/>
    </source>
</evidence>
<dbReference type="RefSeq" id="WP_340604359.1">
    <property type="nucleotide sequence ID" value="NZ_JBBMXV010000003.1"/>
</dbReference>
<feature type="region of interest" description="Disordered" evidence="1">
    <location>
        <begin position="1"/>
        <end position="21"/>
    </location>
</feature>
<evidence type="ECO:0000256" key="1">
    <source>
        <dbReference type="SAM" id="MobiDB-lite"/>
    </source>
</evidence>
<feature type="compositionally biased region" description="Acidic residues" evidence="1">
    <location>
        <begin position="1"/>
        <end position="15"/>
    </location>
</feature>
<accession>A0ABD5V6V4</accession>
<dbReference type="EMBL" id="JBHSXQ010000003">
    <property type="protein sequence ID" value="MFC6905829.1"/>
    <property type="molecule type" value="Genomic_DNA"/>
</dbReference>
<evidence type="ECO:0000313" key="3">
    <source>
        <dbReference type="Proteomes" id="UP001596312"/>
    </source>
</evidence>
<reference evidence="2 3" key="1">
    <citation type="journal article" date="2019" name="Int. J. Syst. Evol. Microbiol.">
        <title>The Global Catalogue of Microorganisms (GCM) 10K type strain sequencing project: providing services to taxonomists for standard genome sequencing and annotation.</title>
        <authorList>
            <consortium name="The Broad Institute Genomics Platform"/>
            <consortium name="The Broad Institute Genome Sequencing Center for Infectious Disease"/>
            <person name="Wu L."/>
            <person name="Ma J."/>
        </authorList>
    </citation>
    <scope>NUCLEOTIDE SEQUENCE [LARGE SCALE GENOMIC DNA]</scope>
    <source>
        <strain evidence="2 3">CGMCC 1.3240</strain>
    </source>
</reference>
<proteinExistence type="predicted"/>
<protein>
    <submittedName>
        <fullName evidence="2">DUF6517 family protein</fullName>
    </submittedName>
</protein>
<comment type="caution">
    <text evidence="2">The sequence shown here is derived from an EMBL/GenBank/DDBJ whole genome shotgun (WGS) entry which is preliminary data.</text>
</comment>
<organism evidence="2 3">
    <name type="scientific">Halalkalicoccus tibetensis</name>
    <dbReference type="NCBI Taxonomy" id="175632"/>
    <lineage>
        <taxon>Archaea</taxon>
        <taxon>Methanobacteriati</taxon>
        <taxon>Methanobacteriota</taxon>
        <taxon>Stenosarchaea group</taxon>
        <taxon>Halobacteria</taxon>
        <taxon>Halobacteriales</taxon>
        <taxon>Halococcaceae</taxon>
        <taxon>Halalkalicoccus</taxon>
    </lineage>
</organism>
<dbReference type="Pfam" id="PF20127">
    <property type="entry name" value="DUF6517"/>
    <property type="match status" value="1"/>
</dbReference>
<sequence length="197" mass="22014">MSPEFESEAEGEELVSAEPSPIAVDTTAVERAGYEETRDIVFEVTQTMAVGDESYVVRAANHLIEYERSVDHPEVGKAPIARFTAVATPKVEAFSQEINFTEQVTDEVIGNGLQIGYENVEIGDEVHETDSVTPFERETKVYQYPGTAEVDDYVVYVYLHVARTVRESDYITLAGIYPQAFVANEQHRVLDLMEAVK</sequence>
<dbReference type="AlphaFoldDB" id="A0ABD5V6V4"/>
<keyword evidence="3" id="KW-1185">Reference proteome</keyword>
<dbReference type="InterPro" id="IPR045396">
    <property type="entry name" value="DUF6517"/>
</dbReference>
<name>A0ABD5V6V4_9EURY</name>
<dbReference type="Proteomes" id="UP001596312">
    <property type="component" value="Unassembled WGS sequence"/>
</dbReference>